<dbReference type="AlphaFoldDB" id="A0A0E9XXU2"/>
<dbReference type="EMBL" id="GBXM01002064">
    <property type="protein sequence ID" value="JAI06514.1"/>
    <property type="molecule type" value="Transcribed_RNA"/>
</dbReference>
<organism evidence="1">
    <name type="scientific">Anguilla anguilla</name>
    <name type="common">European freshwater eel</name>
    <name type="synonym">Muraena anguilla</name>
    <dbReference type="NCBI Taxonomy" id="7936"/>
    <lineage>
        <taxon>Eukaryota</taxon>
        <taxon>Metazoa</taxon>
        <taxon>Chordata</taxon>
        <taxon>Craniata</taxon>
        <taxon>Vertebrata</taxon>
        <taxon>Euteleostomi</taxon>
        <taxon>Actinopterygii</taxon>
        <taxon>Neopterygii</taxon>
        <taxon>Teleostei</taxon>
        <taxon>Anguilliformes</taxon>
        <taxon>Anguillidae</taxon>
        <taxon>Anguilla</taxon>
    </lineage>
</organism>
<evidence type="ECO:0000313" key="1">
    <source>
        <dbReference type="EMBL" id="JAI06514.1"/>
    </source>
</evidence>
<sequence length="56" mass="6730">MAQYIYRFGWHILDGKLCLGGAACPIPMQHRYTLQYRSFIKQKFLSRVIYMAEMQR</sequence>
<reference evidence="1" key="2">
    <citation type="journal article" date="2015" name="Fish Shellfish Immunol.">
        <title>Early steps in the European eel (Anguilla anguilla)-Vibrio vulnificus interaction in the gills: Role of the RtxA13 toxin.</title>
        <authorList>
            <person name="Callol A."/>
            <person name="Pajuelo D."/>
            <person name="Ebbesson L."/>
            <person name="Teles M."/>
            <person name="MacKenzie S."/>
            <person name="Amaro C."/>
        </authorList>
    </citation>
    <scope>NUCLEOTIDE SEQUENCE</scope>
</reference>
<proteinExistence type="predicted"/>
<reference evidence="1" key="1">
    <citation type="submission" date="2014-11" db="EMBL/GenBank/DDBJ databases">
        <authorList>
            <person name="Amaro Gonzalez C."/>
        </authorList>
    </citation>
    <scope>NUCLEOTIDE SEQUENCE</scope>
</reference>
<protein>
    <submittedName>
        <fullName evidence="1">Uncharacterized protein</fullName>
    </submittedName>
</protein>
<name>A0A0E9XXU2_ANGAN</name>
<accession>A0A0E9XXU2</accession>